<dbReference type="PRINTS" id="PR00081">
    <property type="entry name" value="GDHRDH"/>
</dbReference>
<evidence type="ECO:0000256" key="3">
    <source>
        <dbReference type="SAM" id="Phobius"/>
    </source>
</evidence>
<evidence type="ECO:0000313" key="6">
    <source>
        <dbReference type="Proteomes" id="UP000183639"/>
    </source>
</evidence>
<keyword evidence="3" id="KW-0472">Membrane</keyword>
<dbReference type="Proteomes" id="UP000183639">
    <property type="component" value="Unassembled WGS sequence"/>
</dbReference>
<sequence length="252" mass="26540">MDMRMTDKVVMISGGTSGIGLSAAREFLQAGAKVMLLGRSVKHGQEALAQLAAGERTSFQPCDVSRREDCQLAVDTVLKRWGQLDVLVNSAGVYCEGAIEDVSEAQLEEVLDINVKGTYYLCQLAVPALKKMHGNIVNVASDAGVHGNYYCTAYCASKGAVVMFTRALALELAGFGVRVNAIAPGDILTPLTEKQLAAMPDREQALREMASVYPLGRIGTPEEAAALIAFLASPAAAFVTGAVWGVDGGLTA</sequence>
<dbReference type="CDD" id="cd05233">
    <property type="entry name" value="SDR_c"/>
    <property type="match status" value="1"/>
</dbReference>
<reference evidence="5 6" key="1">
    <citation type="submission" date="2016-10" db="EMBL/GenBank/DDBJ databases">
        <authorList>
            <person name="de Groot N.N."/>
        </authorList>
    </citation>
    <scope>NUCLEOTIDE SEQUENCE [LARGE SCALE GENOMIC DNA]</scope>
    <source>
        <strain evidence="5 6">Z108</strain>
    </source>
</reference>
<dbReference type="RefSeq" id="WP_256211332.1">
    <property type="nucleotide sequence ID" value="NZ_FOQK01000013.1"/>
</dbReference>
<evidence type="ECO:0000259" key="4">
    <source>
        <dbReference type="SMART" id="SM00822"/>
    </source>
</evidence>
<gene>
    <name evidence="5" type="ORF">SAMN04487861_11362</name>
</gene>
<dbReference type="InterPro" id="IPR020904">
    <property type="entry name" value="Sc_DH/Rdtase_CS"/>
</dbReference>
<organism evidence="5 6">
    <name type="scientific">Selenomonas ruminantium</name>
    <dbReference type="NCBI Taxonomy" id="971"/>
    <lineage>
        <taxon>Bacteria</taxon>
        <taxon>Bacillati</taxon>
        <taxon>Bacillota</taxon>
        <taxon>Negativicutes</taxon>
        <taxon>Selenomonadales</taxon>
        <taxon>Selenomonadaceae</taxon>
        <taxon>Selenomonas</taxon>
    </lineage>
</organism>
<protein>
    <submittedName>
        <fullName evidence="5">NAD(P)-dependent dehydrogenase, short-chain alcohol dehydrogenase family</fullName>
    </submittedName>
</protein>
<name>A0A1I3F7D9_SELRU</name>
<dbReference type="SUPFAM" id="SSF51735">
    <property type="entry name" value="NAD(P)-binding Rossmann-fold domains"/>
    <property type="match status" value="1"/>
</dbReference>
<dbReference type="InterPro" id="IPR036291">
    <property type="entry name" value="NAD(P)-bd_dom_sf"/>
</dbReference>
<dbReference type="GO" id="GO:0008206">
    <property type="term" value="P:bile acid metabolic process"/>
    <property type="evidence" value="ECO:0007669"/>
    <property type="project" value="UniProtKB-ARBA"/>
</dbReference>
<dbReference type="GO" id="GO:0016616">
    <property type="term" value="F:oxidoreductase activity, acting on the CH-OH group of donors, NAD or NADP as acceptor"/>
    <property type="evidence" value="ECO:0007669"/>
    <property type="project" value="TreeGrafter"/>
</dbReference>
<dbReference type="PANTHER" id="PTHR42760:SF123">
    <property type="entry name" value="OXIDOREDUCTASE"/>
    <property type="match status" value="1"/>
</dbReference>
<dbReference type="EMBL" id="FOQK01000013">
    <property type="protein sequence ID" value="SFI07125.1"/>
    <property type="molecule type" value="Genomic_DNA"/>
</dbReference>
<dbReference type="GO" id="GO:0030497">
    <property type="term" value="P:fatty acid elongation"/>
    <property type="evidence" value="ECO:0007669"/>
    <property type="project" value="TreeGrafter"/>
</dbReference>
<dbReference type="InterPro" id="IPR057326">
    <property type="entry name" value="KR_dom"/>
</dbReference>
<evidence type="ECO:0000256" key="1">
    <source>
        <dbReference type="ARBA" id="ARBA00006484"/>
    </source>
</evidence>
<dbReference type="AlphaFoldDB" id="A0A1I3F7D9"/>
<dbReference type="SMART" id="SM00822">
    <property type="entry name" value="PKS_KR"/>
    <property type="match status" value="1"/>
</dbReference>
<dbReference type="PROSITE" id="PS00061">
    <property type="entry name" value="ADH_SHORT"/>
    <property type="match status" value="1"/>
</dbReference>
<dbReference type="PANTHER" id="PTHR42760">
    <property type="entry name" value="SHORT-CHAIN DEHYDROGENASES/REDUCTASES FAMILY MEMBER"/>
    <property type="match status" value="1"/>
</dbReference>
<proteinExistence type="inferred from homology"/>
<feature type="domain" description="Ketoreductase" evidence="4">
    <location>
        <begin position="8"/>
        <end position="209"/>
    </location>
</feature>
<dbReference type="FunFam" id="3.40.50.720:FF:000084">
    <property type="entry name" value="Short-chain dehydrogenase reductase"/>
    <property type="match status" value="1"/>
</dbReference>
<keyword evidence="3" id="KW-1133">Transmembrane helix</keyword>
<dbReference type="InterPro" id="IPR002347">
    <property type="entry name" value="SDR_fam"/>
</dbReference>
<dbReference type="PRINTS" id="PR00080">
    <property type="entry name" value="SDRFAMILY"/>
</dbReference>
<evidence type="ECO:0000313" key="5">
    <source>
        <dbReference type="EMBL" id="SFI07125.1"/>
    </source>
</evidence>
<feature type="transmembrane region" description="Helical" evidence="3">
    <location>
        <begin position="224"/>
        <end position="246"/>
    </location>
</feature>
<dbReference type="NCBIfam" id="NF005559">
    <property type="entry name" value="PRK07231.1"/>
    <property type="match status" value="1"/>
</dbReference>
<keyword evidence="3" id="KW-0812">Transmembrane</keyword>
<evidence type="ECO:0000256" key="2">
    <source>
        <dbReference type="ARBA" id="ARBA00023002"/>
    </source>
</evidence>
<comment type="similarity">
    <text evidence="1">Belongs to the short-chain dehydrogenases/reductases (SDR) family.</text>
</comment>
<dbReference type="Pfam" id="PF13561">
    <property type="entry name" value="adh_short_C2"/>
    <property type="match status" value="1"/>
</dbReference>
<dbReference type="Gene3D" id="3.40.50.720">
    <property type="entry name" value="NAD(P)-binding Rossmann-like Domain"/>
    <property type="match status" value="1"/>
</dbReference>
<keyword evidence="2" id="KW-0560">Oxidoreductase</keyword>
<accession>A0A1I3F7D9</accession>